<evidence type="ECO:0008006" key="3">
    <source>
        <dbReference type="Google" id="ProtNLM"/>
    </source>
</evidence>
<name>A0A1H8VU99_9GAMM</name>
<dbReference type="Proteomes" id="UP000199657">
    <property type="component" value="Unassembled WGS sequence"/>
</dbReference>
<organism evidence="1 2">
    <name type="scientific">Aquisalimonas asiatica</name>
    <dbReference type="NCBI Taxonomy" id="406100"/>
    <lineage>
        <taxon>Bacteria</taxon>
        <taxon>Pseudomonadati</taxon>
        <taxon>Pseudomonadota</taxon>
        <taxon>Gammaproteobacteria</taxon>
        <taxon>Chromatiales</taxon>
        <taxon>Ectothiorhodospiraceae</taxon>
        <taxon>Aquisalimonas</taxon>
    </lineage>
</organism>
<dbReference type="RefSeq" id="WP_171909996.1">
    <property type="nucleotide sequence ID" value="NZ_FOEG01000015.1"/>
</dbReference>
<dbReference type="STRING" id="406100.SAMN04488052_11541"/>
<accession>A0A1H8VU99</accession>
<sequence>MVRPQETRQLRFRARRAEDGDVATVSVYCVDGNGDRRGDPITEKEVELRSGQTDYVAEVTLPDGGGGCSRGGGQAAGLRFGLRVQGTRNRTPSPLARVMQPLRLRLETSPETDWQPDWAGARVLLRDREADVTFEATADAAGEVAFPELTFGGEMEISVALPSESAVRDTAATDAPWVDAAIYGVVGDDVEGDVRVLPGTPVVFRIDGPLSEPLKVRCLPPPVMVDLRLDPEDAPDPAYRLSDQELRYFQAQGNAVIFVHGYNVGHGGLPKRINELDRDYRLDERISVHRSHWSAVVDDDVARPIAYDHSVLADRFPAFRRAIDYPQMVNIEPNMDPNELLNGEGAWGWLLCMEYNLNRAAGLGGENDDDWPWERYTRCIGVTWTGDNGTRNFKESQTAAVVAGRRLVPLLRQLHDAGVAVTLMGHSLGARVVLSALHVHADTDDPRRVVDTALSPAPDNECDDPDDPSPLGTAVFPRAHRAAERFLVLHSNGDNVLGGEAPVPGSGSLREGVLGMLGGVYPKHRWRMSMNSEFRRLLEPYLGSHYTMPAPMSRDRWADYQRRIDDYARRPEVRAAWSRFRNAVMDEARNASAPTPGLLPEYHLLSPVALDERITEARAKAYCDALHALWRDRFHVNHPPRSAMGYGGFADDRGGLDDLDLIDAQLDDFDQKDVLHQHSGMRVPEGLMGFERNDETLFAKVFQEEIWNSRLSKYTGFGAW</sequence>
<dbReference type="EMBL" id="FOEG01000015">
    <property type="protein sequence ID" value="SEP18863.1"/>
    <property type="molecule type" value="Genomic_DNA"/>
</dbReference>
<gene>
    <name evidence="1" type="ORF">SAMN04488052_11541</name>
</gene>
<dbReference type="InterPro" id="IPR010297">
    <property type="entry name" value="DUF900_hydrolase"/>
</dbReference>
<dbReference type="AlphaFoldDB" id="A0A1H8VU99"/>
<evidence type="ECO:0000313" key="2">
    <source>
        <dbReference type="Proteomes" id="UP000199657"/>
    </source>
</evidence>
<proteinExistence type="predicted"/>
<evidence type="ECO:0000313" key="1">
    <source>
        <dbReference type="EMBL" id="SEP18863.1"/>
    </source>
</evidence>
<dbReference type="InterPro" id="IPR029058">
    <property type="entry name" value="AB_hydrolase_fold"/>
</dbReference>
<keyword evidence="2" id="KW-1185">Reference proteome</keyword>
<dbReference type="Pfam" id="PF05990">
    <property type="entry name" value="DUF900"/>
    <property type="match status" value="1"/>
</dbReference>
<protein>
    <recommendedName>
        <fullName evidence="3">Alpha/beta hydrolase family protein</fullName>
    </recommendedName>
</protein>
<reference evidence="1 2" key="1">
    <citation type="submission" date="2016-10" db="EMBL/GenBank/DDBJ databases">
        <authorList>
            <person name="de Groot N.N."/>
        </authorList>
    </citation>
    <scope>NUCLEOTIDE SEQUENCE [LARGE SCALE GENOMIC DNA]</scope>
    <source>
        <strain evidence="1 2">CGMCC 1.6291</strain>
    </source>
</reference>
<dbReference type="SUPFAM" id="SSF53474">
    <property type="entry name" value="alpha/beta-Hydrolases"/>
    <property type="match status" value="1"/>
</dbReference>